<dbReference type="Pfam" id="PF17768">
    <property type="entry name" value="RecJ_OB"/>
    <property type="match status" value="1"/>
</dbReference>
<dbReference type="NCBIfam" id="TIGR00644">
    <property type="entry name" value="recJ"/>
    <property type="match status" value="1"/>
</dbReference>
<dbReference type="PANTHER" id="PTHR30255:SF2">
    <property type="entry name" value="SINGLE-STRANDED-DNA-SPECIFIC EXONUCLEASE RECJ"/>
    <property type="match status" value="1"/>
</dbReference>
<feature type="domain" description="Single-stranded-DNA-specific exonuclease RecJ C-terminal" evidence="8">
    <location>
        <begin position="567"/>
        <end position="770"/>
    </location>
</feature>
<evidence type="ECO:0000259" key="8">
    <source>
        <dbReference type="Pfam" id="PF10141"/>
    </source>
</evidence>
<dbReference type="Gene3D" id="3.90.1640.30">
    <property type="match status" value="1"/>
</dbReference>
<evidence type="ECO:0000259" key="9">
    <source>
        <dbReference type="Pfam" id="PF17768"/>
    </source>
</evidence>
<dbReference type="Pfam" id="PF01368">
    <property type="entry name" value="DHH"/>
    <property type="match status" value="1"/>
</dbReference>
<keyword evidence="5 10" id="KW-0269">Exonuclease</keyword>
<dbReference type="SUPFAM" id="SSF64182">
    <property type="entry name" value="DHH phosphoesterases"/>
    <property type="match status" value="1"/>
</dbReference>
<evidence type="ECO:0000256" key="3">
    <source>
        <dbReference type="ARBA" id="ARBA00022722"/>
    </source>
</evidence>
<dbReference type="InterPro" id="IPR041122">
    <property type="entry name" value="RecJ_OB"/>
</dbReference>
<protein>
    <recommendedName>
        <fullName evidence="2">Single-stranded-DNA-specific exonuclease RecJ</fullName>
    </recommendedName>
</protein>
<evidence type="ECO:0000259" key="7">
    <source>
        <dbReference type="Pfam" id="PF02272"/>
    </source>
</evidence>
<dbReference type="InterPro" id="IPR001667">
    <property type="entry name" value="DDH_dom"/>
</dbReference>
<dbReference type="InterPro" id="IPR018779">
    <property type="entry name" value="RecJ_C"/>
</dbReference>
<dbReference type="InterPro" id="IPR051673">
    <property type="entry name" value="SSDNA_exonuclease_RecJ"/>
</dbReference>
<dbReference type="InterPro" id="IPR038763">
    <property type="entry name" value="DHH_sf"/>
</dbReference>
<dbReference type="InterPro" id="IPR004610">
    <property type="entry name" value="RecJ"/>
</dbReference>
<comment type="similarity">
    <text evidence="1">Belongs to the RecJ family.</text>
</comment>
<dbReference type="Pfam" id="PF10141">
    <property type="entry name" value="ssDNA-exonuc_C"/>
    <property type="match status" value="1"/>
</dbReference>
<keyword evidence="4" id="KW-0378">Hydrolase</keyword>
<evidence type="ECO:0000256" key="4">
    <source>
        <dbReference type="ARBA" id="ARBA00022801"/>
    </source>
</evidence>
<feature type="domain" description="DDH" evidence="6">
    <location>
        <begin position="81"/>
        <end position="225"/>
    </location>
</feature>
<proteinExistence type="inferred from homology"/>
<evidence type="ECO:0000313" key="11">
    <source>
        <dbReference type="Proteomes" id="UP000743899"/>
    </source>
</evidence>
<feature type="domain" description="RecJ OB" evidence="9">
    <location>
        <begin position="454"/>
        <end position="560"/>
    </location>
</feature>
<evidence type="ECO:0000259" key="6">
    <source>
        <dbReference type="Pfam" id="PF01368"/>
    </source>
</evidence>
<dbReference type="Gene3D" id="3.10.310.30">
    <property type="match status" value="1"/>
</dbReference>
<evidence type="ECO:0000256" key="5">
    <source>
        <dbReference type="ARBA" id="ARBA00022839"/>
    </source>
</evidence>
<organism evidence="10 11">
    <name type="scientific">Pallidibacillus pasinlerensis</name>
    <dbReference type="NCBI Taxonomy" id="2703818"/>
    <lineage>
        <taxon>Bacteria</taxon>
        <taxon>Bacillati</taxon>
        <taxon>Bacillota</taxon>
        <taxon>Bacilli</taxon>
        <taxon>Bacillales</taxon>
        <taxon>Bacillaceae</taxon>
        <taxon>Pallidibacillus</taxon>
    </lineage>
</organism>
<dbReference type="InterPro" id="IPR003156">
    <property type="entry name" value="DHHA1_dom"/>
</dbReference>
<reference evidence="10 11" key="1">
    <citation type="submission" date="2020-01" db="EMBL/GenBank/DDBJ databases">
        <title>A novel Bacillus sp. from Pasinler.</title>
        <authorList>
            <person name="Adiguzel A."/>
            <person name="Ay H."/>
            <person name="Baltaci M.O."/>
        </authorList>
    </citation>
    <scope>NUCLEOTIDE SEQUENCE [LARGE SCALE GENOMIC DNA]</scope>
    <source>
        <strain evidence="10 11">P1</strain>
    </source>
</reference>
<keyword evidence="3" id="KW-0540">Nuclease</keyword>
<keyword evidence="11" id="KW-1185">Reference proteome</keyword>
<gene>
    <name evidence="10" type="primary">recJ</name>
    <name evidence="10" type="ORF">GW534_11135</name>
</gene>
<dbReference type="PANTHER" id="PTHR30255">
    <property type="entry name" value="SINGLE-STRANDED-DNA-SPECIFIC EXONUCLEASE RECJ"/>
    <property type="match status" value="1"/>
</dbReference>
<dbReference type="Pfam" id="PF02272">
    <property type="entry name" value="DHHA1"/>
    <property type="match status" value="1"/>
</dbReference>
<evidence type="ECO:0000256" key="2">
    <source>
        <dbReference type="ARBA" id="ARBA00019841"/>
    </source>
</evidence>
<accession>A0ABX0A496</accession>
<evidence type="ECO:0000313" key="10">
    <source>
        <dbReference type="EMBL" id="NCU18271.1"/>
    </source>
</evidence>
<dbReference type="Proteomes" id="UP000743899">
    <property type="component" value="Unassembled WGS sequence"/>
</dbReference>
<evidence type="ECO:0000256" key="1">
    <source>
        <dbReference type="ARBA" id="ARBA00005915"/>
    </source>
</evidence>
<dbReference type="EMBL" id="JAACYS010000053">
    <property type="protein sequence ID" value="NCU18271.1"/>
    <property type="molecule type" value="Genomic_DNA"/>
</dbReference>
<sequence>MLQSKTHWKIRQANDDKVNNLINELNVTPLVAKLLVNRGIETIDKAKSFLFNEGELYDPFLLEDMHIAIERINQAIRNEEKITVYGDYDADGVTSTYVLLSTLRSLGAHADYYIPNRFTEGYGPNEEAFRFLKDQGTDLIITVDNGIAAIHEAEVAKEIGLDLIITDHHEPGPELPEALAIIHPKRPGSIYPFRELAGVGVAFKLATALLGEIPEYLLPFVAIGTVGDLVSLQDENRYIVKKGLELLPTCHNLGLKALLNVAGVDINNVNEVTIGFTIGPRINAPGRLDSADIGVELFLSESMDEAMAIAQEINELNVQRQSIVEEVAKEAIAEFSENEKYKNNQVIVIGKPGWHSGVIGIVASRLVEKFSKPALVFSYDVNTGLAKGSGRSIPKFDLYENLSKCRDILPHFGGHKMAAGMTLKIDDVDHLRERLNTIANEFLKPEDFVLETEVDGIVSLDEITIETIEQLEKLAPYGTDNPNPIIMVEDVQLPNMRPVGSDGKHLKMTLANDDTEVDGIGFNLGPLADHISPLANVSLVGELDINEWNNIRKPQILVKDMAIKEWQLFDYRGHRKIDQWIDKLPHENRKFIVFHEKTIETLHLAPFLQDIIMIPTIDDAKNTDVQNCNIVFVDLPPTAQFIEALISDKNIPRIYAHFYQEETALFSTMPKREHFKWYYAFLLKQKSFDIRQRGHDLAKHIGLSLQSINFMTKVFFDLDFVTISDGVVSVVNSPEKRNLSESATYKQRIDHMELEKILLYSTYNDLKKWFDQFMTKVNIEEENAWI</sequence>
<dbReference type="GO" id="GO:0004527">
    <property type="term" value="F:exonuclease activity"/>
    <property type="evidence" value="ECO:0007669"/>
    <property type="project" value="UniProtKB-KW"/>
</dbReference>
<feature type="domain" description="DHHA1" evidence="7">
    <location>
        <begin position="344"/>
        <end position="440"/>
    </location>
</feature>
<comment type="caution">
    <text evidence="10">The sequence shown here is derived from an EMBL/GenBank/DDBJ whole genome shotgun (WGS) entry which is preliminary data.</text>
</comment>
<name>A0ABX0A496_9BACI</name>
<dbReference type="RefSeq" id="WP_161921102.1">
    <property type="nucleotide sequence ID" value="NZ_JAACYS010000053.1"/>
</dbReference>